<keyword evidence="1" id="KW-1185">Reference proteome</keyword>
<organism evidence="1 2">
    <name type="scientific">Ictalurus punctatus</name>
    <name type="common">Channel catfish</name>
    <name type="synonym">Silurus punctatus</name>
    <dbReference type="NCBI Taxonomy" id="7998"/>
    <lineage>
        <taxon>Eukaryota</taxon>
        <taxon>Metazoa</taxon>
        <taxon>Chordata</taxon>
        <taxon>Craniata</taxon>
        <taxon>Vertebrata</taxon>
        <taxon>Euteleostomi</taxon>
        <taxon>Actinopterygii</taxon>
        <taxon>Neopterygii</taxon>
        <taxon>Teleostei</taxon>
        <taxon>Ostariophysi</taxon>
        <taxon>Siluriformes</taxon>
        <taxon>Ictaluridae</taxon>
        <taxon>Ictalurus</taxon>
    </lineage>
</organism>
<evidence type="ECO:0000313" key="2">
    <source>
        <dbReference type="RefSeq" id="XP_053529792.1"/>
    </source>
</evidence>
<dbReference type="OrthoDB" id="8831987at2759"/>
<name>A0A9F7QYT3_ICTPU</name>
<protein>
    <submittedName>
        <fullName evidence="2">Uncharacterized protein LOC128628849</fullName>
    </submittedName>
</protein>
<reference evidence="2" key="2">
    <citation type="submission" date="2025-08" db="UniProtKB">
        <authorList>
            <consortium name="RefSeq"/>
        </authorList>
    </citation>
    <scope>IDENTIFICATION</scope>
    <source>
        <tissue evidence="2">Blood</tissue>
    </source>
</reference>
<reference evidence="1" key="1">
    <citation type="journal article" date="2016" name="Nat. Commun.">
        <title>The channel catfish genome sequence provides insights into the evolution of scale formation in teleosts.</title>
        <authorList>
            <person name="Liu Z."/>
            <person name="Liu S."/>
            <person name="Yao J."/>
            <person name="Bao L."/>
            <person name="Zhang J."/>
            <person name="Li Y."/>
            <person name="Jiang C."/>
            <person name="Sun L."/>
            <person name="Wang R."/>
            <person name="Zhang Y."/>
            <person name="Zhou T."/>
            <person name="Zeng Q."/>
            <person name="Fu Q."/>
            <person name="Gao S."/>
            <person name="Li N."/>
            <person name="Koren S."/>
            <person name="Jiang Y."/>
            <person name="Zimin A."/>
            <person name="Xu P."/>
            <person name="Phillippy A.M."/>
            <person name="Geng X."/>
            <person name="Song L."/>
            <person name="Sun F."/>
            <person name="Li C."/>
            <person name="Wang X."/>
            <person name="Chen A."/>
            <person name="Jin Y."/>
            <person name="Yuan Z."/>
            <person name="Yang Y."/>
            <person name="Tan S."/>
            <person name="Peatman E."/>
            <person name="Lu J."/>
            <person name="Qin Z."/>
            <person name="Dunham R."/>
            <person name="Li Z."/>
            <person name="Sonstegard T."/>
            <person name="Feng J."/>
            <person name="Danzmann R.G."/>
            <person name="Schroeder S."/>
            <person name="Scheffler B."/>
            <person name="Duke M.V."/>
            <person name="Ballard L."/>
            <person name="Kucuktas H."/>
            <person name="Kaltenboeck L."/>
            <person name="Liu H."/>
            <person name="Armbruster J."/>
            <person name="Xie Y."/>
            <person name="Kirby M.L."/>
            <person name="Tian Y."/>
            <person name="Flanagan M.E."/>
            <person name="Mu W."/>
            <person name="Waldbieser G.C."/>
        </authorList>
    </citation>
    <scope>NUCLEOTIDE SEQUENCE [LARGE SCALE GENOMIC DNA]</scope>
    <source>
        <strain evidence="1">SDA103</strain>
    </source>
</reference>
<evidence type="ECO:0000313" key="1">
    <source>
        <dbReference type="Proteomes" id="UP000221080"/>
    </source>
</evidence>
<sequence length="323" mass="36694">MEIGLRRWFASEKIKDNYSELLSTVIMYTSDECSGCLGFFATFLLIHPEQVFPNSTTIRPVGVVVKDQVVKWDHLIGYMTLMGSETLFTSRTCCHETHNYAVCTCNTLHPFSPNDTNIQSLHGHSDAIEVSNTQWCVVSEINSFTYGGLICPANQSFCLEVTEDFSVGQSSILGRIPLATEISPWWDDTFYEHSAQTVVDTMDLAQRMVLQMEYHLSQAQIATNLAKRTTQILSSSSIRSALYVYTWWDWIFRGCVIGSDLIFAFTLFQSCCLRCLIRSLQIDIDRYSTVSQPTTTTHLAIDDHQQKLNTTYTEYNDPARTLN</sequence>
<proteinExistence type="predicted"/>
<dbReference type="GeneID" id="128628849"/>
<dbReference type="RefSeq" id="XP_053529792.1">
    <property type="nucleotide sequence ID" value="XM_053673817.1"/>
</dbReference>
<dbReference type="AlphaFoldDB" id="A0A9F7QYT3"/>
<dbReference type="KEGG" id="ipu:128628849"/>
<dbReference type="Proteomes" id="UP000221080">
    <property type="component" value="Chromosome 20"/>
</dbReference>
<accession>A0A9F7QYT3</accession>
<gene>
    <name evidence="2" type="primary">LOC128628849</name>
</gene>